<dbReference type="Proteomes" id="UP000824120">
    <property type="component" value="Chromosome 7"/>
</dbReference>
<dbReference type="AlphaFoldDB" id="A0A9J5Y4M9"/>
<name>A0A9J5Y4M9_SOLCO</name>
<gene>
    <name evidence="2" type="ORF">H5410_035278</name>
</gene>
<sequence length="93" mass="10832">MVHNMATCEKYYYLVNSHKHGTKIEHRPNRTNDNLDLQSSNYGNRHSEKALTRNECQIKAVMYLGEIQRYANKLKARSIPTCLYCRVKVSPTS</sequence>
<feature type="region of interest" description="Disordered" evidence="1">
    <location>
        <begin position="23"/>
        <end position="48"/>
    </location>
</feature>
<evidence type="ECO:0000256" key="1">
    <source>
        <dbReference type="SAM" id="MobiDB-lite"/>
    </source>
</evidence>
<comment type="caution">
    <text evidence="2">The sequence shown here is derived from an EMBL/GenBank/DDBJ whole genome shotgun (WGS) entry which is preliminary data.</text>
</comment>
<dbReference type="EMBL" id="JACXVP010000007">
    <property type="protein sequence ID" value="KAG5594046.1"/>
    <property type="molecule type" value="Genomic_DNA"/>
</dbReference>
<feature type="compositionally biased region" description="Polar residues" evidence="1">
    <location>
        <begin position="31"/>
        <end position="44"/>
    </location>
</feature>
<evidence type="ECO:0000313" key="3">
    <source>
        <dbReference type="Proteomes" id="UP000824120"/>
    </source>
</evidence>
<reference evidence="2 3" key="1">
    <citation type="submission" date="2020-09" db="EMBL/GenBank/DDBJ databases">
        <title>De no assembly of potato wild relative species, Solanum commersonii.</title>
        <authorList>
            <person name="Cho K."/>
        </authorList>
    </citation>
    <scope>NUCLEOTIDE SEQUENCE [LARGE SCALE GENOMIC DNA]</scope>
    <source>
        <strain evidence="2">LZ3.2</strain>
        <tissue evidence="2">Leaf</tissue>
    </source>
</reference>
<protein>
    <submittedName>
        <fullName evidence="2">Uncharacterized protein</fullName>
    </submittedName>
</protein>
<accession>A0A9J5Y4M9</accession>
<organism evidence="2 3">
    <name type="scientific">Solanum commersonii</name>
    <name type="common">Commerson's wild potato</name>
    <name type="synonym">Commerson's nightshade</name>
    <dbReference type="NCBI Taxonomy" id="4109"/>
    <lineage>
        <taxon>Eukaryota</taxon>
        <taxon>Viridiplantae</taxon>
        <taxon>Streptophyta</taxon>
        <taxon>Embryophyta</taxon>
        <taxon>Tracheophyta</taxon>
        <taxon>Spermatophyta</taxon>
        <taxon>Magnoliopsida</taxon>
        <taxon>eudicotyledons</taxon>
        <taxon>Gunneridae</taxon>
        <taxon>Pentapetalae</taxon>
        <taxon>asterids</taxon>
        <taxon>lamiids</taxon>
        <taxon>Solanales</taxon>
        <taxon>Solanaceae</taxon>
        <taxon>Solanoideae</taxon>
        <taxon>Solaneae</taxon>
        <taxon>Solanum</taxon>
    </lineage>
</organism>
<proteinExistence type="predicted"/>
<keyword evidence="3" id="KW-1185">Reference proteome</keyword>
<evidence type="ECO:0000313" key="2">
    <source>
        <dbReference type="EMBL" id="KAG5594046.1"/>
    </source>
</evidence>